<reference evidence="2" key="1">
    <citation type="submission" date="2022-08" db="EMBL/GenBank/DDBJ databases">
        <authorList>
            <person name="Byrne P K."/>
        </authorList>
    </citation>
    <scope>NUCLEOTIDE SEQUENCE</scope>
    <source>
        <strain evidence="2">UCD650</strain>
    </source>
</reference>
<feature type="compositionally biased region" description="Acidic residues" evidence="1">
    <location>
        <begin position="46"/>
        <end position="75"/>
    </location>
</feature>
<feature type="region of interest" description="Disordered" evidence="1">
    <location>
        <begin position="336"/>
        <end position="465"/>
    </location>
</feature>
<feature type="region of interest" description="Disordered" evidence="1">
    <location>
        <begin position="1"/>
        <end position="115"/>
    </location>
</feature>
<feature type="compositionally biased region" description="Acidic residues" evidence="1">
    <location>
        <begin position="387"/>
        <end position="422"/>
    </location>
</feature>
<feature type="compositionally biased region" description="Basic and acidic residues" evidence="1">
    <location>
        <begin position="430"/>
        <end position="441"/>
    </location>
</feature>
<evidence type="ECO:0008006" key="4">
    <source>
        <dbReference type="Google" id="ProtNLM"/>
    </source>
</evidence>
<gene>
    <name evidence="2" type="primary">U6500H01700</name>
    <name evidence="2" type="ORF">SEUBUCD650_0H01700</name>
</gene>
<feature type="compositionally biased region" description="Basic and acidic residues" evidence="1">
    <location>
        <begin position="27"/>
        <end position="45"/>
    </location>
</feature>
<protein>
    <recommendedName>
        <fullName evidence="4">LEO1-like protein</fullName>
    </recommendedName>
</protein>
<dbReference type="EMBL" id="OX291498">
    <property type="protein sequence ID" value="CAI2024307.1"/>
    <property type="molecule type" value="Genomic_DNA"/>
</dbReference>
<dbReference type="PANTHER" id="PTHR23146:SF0">
    <property type="entry name" value="RNA POLYMERASE-ASSOCIATED PROTEIN LEO1"/>
    <property type="match status" value="1"/>
</dbReference>
<name>A0ABN8VWQ5_SACEU</name>
<dbReference type="Proteomes" id="UP001152964">
    <property type="component" value="Chromosome 8"/>
</dbReference>
<sequence>MSSETPVDQSQNEQAVGDLGVTPNNTIEEKPDVTQDNSDEKKNNQDEEEEEEEEAELDDLFGDDDDDDDDDDDVDNDGKGSENENSNNDKSGNSDEESANHREHHRESLGLDDDEAEEQAMYTRKFYGEDANDFSDQDEAAHTFKEENVELVRHIIPSKANVNETVSHNEIFYARIPNFLTIDPVPFDPPSFEASVNERANNSTSKEDQLDDRLIDENTVRWRYSRDNDQHVFKESNTQIVQWSDGSYSLKVGEEYTDILVNDTSNTFLTVSHDQQELMQCYEGGEINKTLMFIPTSTSSKIHQKLSKAVVRKNQRQNQGPGTYIINMDPEVEKRELEKKQSQILRDRRKRQLKEKEKQESPDVGFETAFRKQSSPTAYGATRRNEYEEDDFLVDDDEEEGEFDDDDDNEEEEEEEEEVDEDNAARLRNLKREGAAMYREEGGDDESNESKRRRVAVIEDDEDED</sequence>
<organism evidence="2 3">
    <name type="scientific">Saccharomyces eubayanus</name>
    <name type="common">Yeast</name>
    <dbReference type="NCBI Taxonomy" id="1080349"/>
    <lineage>
        <taxon>Eukaryota</taxon>
        <taxon>Fungi</taxon>
        <taxon>Dikarya</taxon>
        <taxon>Ascomycota</taxon>
        <taxon>Saccharomycotina</taxon>
        <taxon>Saccharomycetes</taxon>
        <taxon>Saccharomycetales</taxon>
        <taxon>Saccharomycetaceae</taxon>
        <taxon>Saccharomyces</taxon>
    </lineage>
</organism>
<evidence type="ECO:0000313" key="2">
    <source>
        <dbReference type="EMBL" id="CAI2024307.1"/>
    </source>
</evidence>
<keyword evidence="3" id="KW-1185">Reference proteome</keyword>
<dbReference type="Pfam" id="PF04004">
    <property type="entry name" value="Leo1"/>
    <property type="match status" value="1"/>
</dbReference>
<evidence type="ECO:0000256" key="1">
    <source>
        <dbReference type="SAM" id="MobiDB-lite"/>
    </source>
</evidence>
<feature type="compositionally biased region" description="Basic and acidic residues" evidence="1">
    <location>
        <begin position="98"/>
        <end position="109"/>
    </location>
</feature>
<dbReference type="PANTHER" id="PTHR23146">
    <property type="entry name" value="LEO1 PROTEIN"/>
    <property type="match status" value="1"/>
</dbReference>
<proteinExistence type="predicted"/>
<dbReference type="InterPro" id="IPR007149">
    <property type="entry name" value="Leo1"/>
</dbReference>
<feature type="compositionally biased region" description="Polar residues" evidence="1">
    <location>
        <begin position="1"/>
        <end position="14"/>
    </location>
</feature>
<accession>A0ABN8VWQ5</accession>
<evidence type="ECO:0000313" key="3">
    <source>
        <dbReference type="Proteomes" id="UP001152964"/>
    </source>
</evidence>